<evidence type="ECO:0000313" key="2">
    <source>
        <dbReference type="EnsemblMetazoa" id="GPAI016920-PA"/>
    </source>
</evidence>
<dbReference type="PANTHER" id="PTHR21115">
    <property type="entry name" value="GH06117P-RELATED"/>
    <property type="match status" value="1"/>
</dbReference>
<dbReference type="InterPro" id="IPR031962">
    <property type="entry name" value="DUF4781"/>
</dbReference>
<feature type="domain" description="DUF4781" evidence="1">
    <location>
        <begin position="124"/>
        <end position="421"/>
    </location>
</feature>
<keyword evidence="3" id="KW-1185">Reference proteome</keyword>
<proteinExistence type="predicted"/>
<name>A0A1A9ZJM6_GLOPL</name>
<dbReference type="VEuPathDB" id="VectorBase:GPAI016920"/>
<dbReference type="Proteomes" id="UP000092445">
    <property type="component" value="Unassembled WGS sequence"/>
</dbReference>
<dbReference type="Pfam" id="PF16013">
    <property type="entry name" value="DUF4781"/>
    <property type="match status" value="1"/>
</dbReference>
<dbReference type="AlphaFoldDB" id="A0A1A9ZJM6"/>
<dbReference type="EnsemblMetazoa" id="GPAI016920-RA">
    <property type="protein sequence ID" value="GPAI016920-PA"/>
    <property type="gene ID" value="GPAI016920"/>
</dbReference>
<evidence type="ECO:0000313" key="3">
    <source>
        <dbReference type="Proteomes" id="UP000092445"/>
    </source>
</evidence>
<reference evidence="2" key="2">
    <citation type="submission" date="2020-05" db="UniProtKB">
        <authorList>
            <consortium name="EnsemblMetazoa"/>
        </authorList>
    </citation>
    <scope>IDENTIFICATION</scope>
    <source>
        <strain evidence="2">IAEA</strain>
    </source>
</reference>
<accession>A0A1A9ZJM6</accession>
<reference evidence="3" key="1">
    <citation type="submission" date="2014-03" db="EMBL/GenBank/DDBJ databases">
        <authorList>
            <person name="Aksoy S."/>
            <person name="Warren W."/>
            <person name="Wilson R.K."/>
        </authorList>
    </citation>
    <scope>NUCLEOTIDE SEQUENCE [LARGE SCALE GENOMIC DNA]</scope>
    <source>
        <strain evidence="3">IAEA</strain>
    </source>
</reference>
<protein>
    <submittedName>
        <fullName evidence="2">DUF4781 domain-containing protein</fullName>
    </submittedName>
</protein>
<dbReference type="STRING" id="7398.A0A1A9ZJM6"/>
<organism evidence="2 3">
    <name type="scientific">Glossina pallidipes</name>
    <name type="common">Tsetse fly</name>
    <dbReference type="NCBI Taxonomy" id="7398"/>
    <lineage>
        <taxon>Eukaryota</taxon>
        <taxon>Metazoa</taxon>
        <taxon>Ecdysozoa</taxon>
        <taxon>Arthropoda</taxon>
        <taxon>Hexapoda</taxon>
        <taxon>Insecta</taxon>
        <taxon>Pterygota</taxon>
        <taxon>Neoptera</taxon>
        <taxon>Endopterygota</taxon>
        <taxon>Diptera</taxon>
        <taxon>Brachycera</taxon>
        <taxon>Muscomorpha</taxon>
        <taxon>Hippoboscoidea</taxon>
        <taxon>Glossinidae</taxon>
        <taxon>Glossina</taxon>
    </lineage>
</organism>
<evidence type="ECO:0000259" key="1">
    <source>
        <dbReference type="Pfam" id="PF16013"/>
    </source>
</evidence>
<dbReference type="PANTHER" id="PTHR21115:SF0">
    <property type="entry name" value="GH06117P-RELATED"/>
    <property type="match status" value="1"/>
</dbReference>
<sequence length="571" mass="63040">MPSIFLIVMLLKEKDEIVCLKLCECPGKSQIVNFINFHLALLRPLQERTAGKSYKADESQVLKKKIQELLPDQSKGQQSVIKRRDNLFQNVWKQRKYHYGSLFASIFYVAVTKDKRRETEFSIHPVFRIRKCVAEDDSTDCCMVYVDEEGRVYQNWQSYVNENVLPPGFMVAPPCGIYNFQNDQVVLANYITPNGTPEAKFLRKTQSRLSVVGFGAACVPIAATLLPIAAPIAAASSIVAVATGTISAIFSAKNLKDRSDHQQSIDITDRDARGSWLGVAGGVVGTTSLGATKYMTRMATAGKATTGLEFFVNSMNITSIVLSGSGVGVGILDLILKCDDGEDVSTLDVMQLAGSLVLFTHSVYNFQMASSIVDNARNSHIKKYSDALSNRQRKMFNKLSKETTRIRGGTQGKIDIIRNINDIPDRQYLNDLFKINKQLNQNKVRPAFAPNGQGQGVVLNNDVKVDTHVLRQSVQHQNGPNVLKSVIKPIPKTISTTATVPNSISTPNPILNSDTFVLLANGAKICLEEFGSGVRENIYDLKDWNELKDFIGKKCSENGSPVVCSSKPFEL</sequence>